<reference evidence="2" key="2">
    <citation type="submission" date="2020-05" db="UniProtKB">
        <authorList>
            <consortium name="EnsemblMetazoa"/>
        </authorList>
    </citation>
    <scope>IDENTIFICATION</scope>
    <source>
        <strain evidence="2">MINIMUS1</strain>
    </source>
</reference>
<dbReference type="InterPro" id="IPR052267">
    <property type="entry name" value="N-DRC_Component"/>
</dbReference>
<organism evidence="2 3">
    <name type="scientific">Anopheles minimus</name>
    <dbReference type="NCBI Taxonomy" id="112268"/>
    <lineage>
        <taxon>Eukaryota</taxon>
        <taxon>Metazoa</taxon>
        <taxon>Ecdysozoa</taxon>
        <taxon>Arthropoda</taxon>
        <taxon>Hexapoda</taxon>
        <taxon>Insecta</taxon>
        <taxon>Pterygota</taxon>
        <taxon>Neoptera</taxon>
        <taxon>Endopterygota</taxon>
        <taxon>Diptera</taxon>
        <taxon>Nematocera</taxon>
        <taxon>Culicoidea</taxon>
        <taxon>Culicidae</taxon>
        <taxon>Anophelinae</taxon>
        <taxon>Anopheles</taxon>
    </lineage>
</organism>
<dbReference type="InterPro" id="IPR027417">
    <property type="entry name" value="P-loop_NTPase"/>
</dbReference>
<dbReference type="GO" id="GO:0016887">
    <property type="term" value="F:ATP hydrolysis activity"/>
    <property type="evidence" value="ECO:0007669"/>
    <property type="project" value="InterPro"/>
</dbReference>
<dbReference type="PANTHER" id="PTHR14690">
    <property type="entry name" value="IQ MOTIF CONTAINING WITH AAA DOMAIN 1"/>
    <property type="match status" value="1"/>
</dbReference>
<evidence type="ECO:0000259" key="1">
    <source>
        <dbReference type="Pfam" id="PF00004"/>
    </source>
</evidence>
<evidence type="ECO:0000313" key="2">
    <source>
        <dbReference type="EnsemblMetazoa" id="AMIN004386-PA"/>
    </source>
</evidence>
<dbReference type="SUPFAM" id="SSF52540">
    <property type="entry name" value="P-loop containing nucleoside triphosphate hydrolases"/>
    <property type="match status" value="1"/>
</dbReference>
<sequence>MHEDGKEVKQHQITKVLLLRTDDYQGNLELTDGEEANHDSEVDLLGQLNKLKLNDVIAEQEAKLANGGDDKTEVSLNLSDKNVPHVSLTGKVPVKLRNDIVTAFNNPSGKSKDDYERSLVRVKEEINVKQGAAMTEDIADEIRTWFREYQKRTGRLPDFPSVRGRRFEASAKSPRIRNFGPCIKSLLIAGPKGSGKTSLVHVICTETSSVLFDISPPNIVSKYPGKSGLIMLMHLISKVSRLLQPSVIYFGDAEKSFMKKINKTDRTDPKRLKKDLPKLVKNIQPEDRIMLIGPSDCPWEADMKLMVQAYQRFIYITRPDYGALSYAWKELLSHYSGVHRQFDTGAMAKISAGYTIGSVVRCIREMITCKRMLQLRVHPLTHLALEPMYKEEEEAFLYWWCKTPLVRRRSKQMEKDHEAMMEMENIYAEILALQQHKLGIADGVLTGTVNKGSKLTMDDFKLMFVL</sequence>
<dbReference type="AlphaFoldDB" id="A0A182W226"/>
<dbReference type="VEuPathDB" id="VectorBase:AMIN004386"/>
<dbReference type="Gene3D" id="3.40.50.300">
    <property type="entry name" value="P-loop containing nucleotide triphosphate hydrolases"/>
    <property type="match status" value="1"/>
</dbReference>
<dbReference type="InterPro" id="IPR003959">
    <property type="entry name" value="ATPase_AAA_core"/>
</dbReference>
<evidence type="ECO:0000313" key="3">
    <source>
        <dbReference type="Proteomes" id="UP000075920"/>
    </source>
</evidence>
<dbReference type="Pfam" id="PF00004">
    <property type="entry name" value="AAA"/>
    <property type="match status" value="1"/>
</dbReference>
<feature type="domain" description="ATPase AAA-type core" evidence="1">
    <location>
        <begin position="186"/>
        <end position="316"/>
    </location>
</feature>
<accession>A0A182W226</accession>
<name>A0A182W226_9DIPT</name>
<dbReference type="PANTHER" id="PTHR14690:SF0">
    <property type="entry name" value="IQ MOTIF CONTAINING WITH AAA DOMAIN 1"/>
    <property type="match status" value="1"/>
</dbReference>
<dbReference type="Proteomes" id="UP000075920">
    <property type="component" value="Unassembled WGS sequence"/>
</dbReference>
<dbReference type="GO" id="GO:0005524">
    <property type="term" value="F:ATP binding"/>
    <property type="evidence" value="ECO:0007669"/>
    <property type="project" value="InterPro"/>
</dbReference>
<protein>
    <recommendedName>
        <fullName evidence="1">ATPase AAA-type core domain-containing protein</fullName>
    </recommendedName>
</protein>
<reference evidence="3" key="1">
    <citation type="submission" date="2013-03" db="EMBL/GenBank/DDBJ databases">
        <title>The Genome Sequence of Anopheles minimus MINIMUS1.</title>
        <authorList>
            <consortium name="The Broad Institute Genomics Platform"/>
            <person name="Neafsey D.E."/>
            <person name="Walton C."/>
            <person name="Walker B."/>
            <person name="Young S.K."/>
            <person name="Zeng Q."/>
            <person name="Gargeya S."/>
            <person name="Fitzgerald M."/>
            <person name="Haas B."/>
            <person name="Abouelleil A."/>
            <person name="Allen A.W."/>
            <person name="Alvarado L."/>
            <person name="Arachchi H.M."/>
            <person name="Berlin A.M."/>
            <person name="Chapman S.B."/>
            <person name="Gainer-Dewar J."/>
            <person name="Goldberg J."/>
            <person name="Griggs A."/>
            <person name="Gujja S."/>
            <person name="Hansen M."/>
            <person name="Howarth C."/>
            <person name="Imamovic A."/>
            <person name="Ireland A."/>
            <person name="Larimer J."/>
            <person name="McCowan C."/>
            <person name="Murphy C."/>
            <person name="Pearson M."/>
            <person name="Poon T.W."/>
            <person name="Priest M."/>
            <person name="Roberts A."/>
            <person name="Saif S."/>
            <person name="Shea T."/>
            <person name="Sisk P."/>
            <person name="Sykes S."/>
            <person name="Wortman J."/>
            <person name="Nusbaum C."/>
            <person name="Birren B."/>
        </authorList>
    </citation>
    <scope>NUCLEOTIDE SEQUENCE [LARGE SCALE GENOMIC DNA]</scope>
    <source>
        <strain evidence="3">MINIMUS1</strain>
    </source>
</reference>
<dbReference type="STRING" id="112268.A0A182W226"/>
<dbReference type="EnsemblMetazoa" id="AMIN004386-RA">
    <property type="protein sequence ID" value="AMIN004386-PA"/>
    <property type="gene ID" value="AMIN004386"/>
</dbReference>
<proteinExistence type="predicted"/>
<keyword evidence="3" id="KW-1185">Reference proteome</keyword>